<proteinExistence type="predicted"/>
<evidence type="ECO:0000313" key="1">
    <source>
        <dbReference type="EMBL" id="KAJ9105743.1"/>
    </source>
</evidence>
<gene>
    <name evidence="1" type="ORF">QFC19_003518</name>
</gene>
<protein>
    <submittedName>
        <fullName evidence="1">Uncharacterized protein</fullName>
    </submittedName>
</protein>
<name>A0ACC2W219_9TREE</name>
<dbReference type="Proteomes" id="UP001241377">
    <property type="component" value="Unassembled WGS sequence"/>
</dbReference>
<sequence length="250" mass="29490">MNLNDLPREILTHCFSYLSTELLTNIILLDNIPDNMLEAAADNLNHLWYANKLLQVEENAIFEDHYETSFDYHQIASDRYYLETEIDRFLNIHKVLEKKSIKRPLWFHYKWENVFEMRRDLDEINSAFKGRSIGLNADLRDMPSSCVRFFSDHDMNLKITCLSLSNSKHINLNEFPKLETFYGCDGWGITVEHNHPSLKNLYLKEVTFSSLPVDLERLVARKCHITMKEDHPKLEATRCSEIEFSISFCF</sequence>
<evidence type="ECO:0000313" key="2">
    <source>
        <dbReference type="Proteomes" id="UP001241377"/>
    </source>
</evidence>
<comment type="caution">
    <text evidence="1">The sequence shown here is derived from an EMBL/GenBank/DDBJ whole genome shotgun (WGS) entry which is preliminary data.</text>
</comment>
<keyword evidence="2" id="KW-1185">Reference proteome</keyword>
<accession>A0ACC2W219</accession>
<organism evidence="1 2">
    <name type="scientific">Naganishia cerealis</name>
    <dbReference type="NCBI Taxonomy" id="610337"/>
    <lineage>
        <taxon>Eukaryota</taxon>
        <taxon>Fungi</taxon>
        <taxon>Dikarya</taxon>
        <taxon>Basidiomycota</taxon>
        <taxon>Agaricomycotina</taxon>
        <taxon>Tremellomycetes</taxon>
        <taxon>Filobasidiales</taxon>
        <taxon>Filobasidiaceae</taxon>
        <taxon>Naganishia</taxon>
    </lineage>
</organism>
<dbReference type="EMBL" id="JASBWR010000033">
    <property type="protein sequence ID" value="KAJ9105743.1"/>
    <property type="molecule type" value="Genomic_DNA"/>
</dbReference>
<reference evidence="1" key="1">
    <citation type="submission" date="2023-04" db="EMBL/GenBank/DDBJ databases">
        <title>Draft Genome sequencing of Naganishia species isolated from polar environments using Oxford Nanopore Technology.</title>
        <authorList>
            <person name="Leo P."/>
            <person name="Venkateswaran K."/>
        </authorList>
    </citation>
    <scope>NUCLEOTIDE SEQUENCE</scope>
    <source>
        <strain evidence="1">MNA-CCFEE 5261</strain>
    </source>
</reference>